<keyword evidence="2" id="KW-1185">Reference proteome</keyword>
<protein>
    <recommendedName>
        <fullName evidence="3">HEAT repeat protein</fullName>
    </recommendedName>
</protein>
<dbReference type="EMBL" id="VFQC01000001">
    <property type="protein sequence ID" value="TQN32829.1"/>
    <property type="molecule type" value="Genomic_DNA"/>
</dbReference>
<sequence>MARNGVADMLERVSRQRGTDEELGALINALPGLAEPCEYLPCFVSAFEGARSLGPAVLLIRHIRSSGRVAEILPELVRIVDGVSWDADRRVWLVALRTLARHARDTRDSNLTHYVRLVSRRRDLTDLQLTWARRCGETVRGER</sequence>
<comment type="caution">
    <text evidence="1">The sequence shown here is derived from an EMBL/GenBank/DDBJ whole genome shotgun (WGS) entry which is preliminary data.</text>
</comment>
<accession>A0A543NLZ1</accession>
<dbReference type="Proteomes" id="UP000317422">
    <property type="component" value="Unassembled WGS sequence"/>
</dbReference>
<organism evidence="1 2">
    <name type="scientific">Haloactinospora alba</name>
    <dbReference type="NCBI Taxonomy" id="405555"/>
    <lineage>
        <taxon>Bacteria</taxon>
        <taxon>Bacillati</taxon>
        <taxon>Actinomycetota</taxon>
        <taxon>Actinomycetes</taxon>
        <taxon>Streptosporangiales</taxon>
        <taxon>Nocardiopsidaceae</taxon>
        <taxon>Haloactinospora</taxon>
    </lineage>
</organism>
<name>A0A543NLZ1_9ACTN</name>
<reference evidence="1 2" key="1">
    <citation type="submission" date="2019-06" db="EMBL/GenBank/DDBJ databases">
        <title>Sequencing the genomes of 1000 actinobacteria strains.</title>
        <authorList>
            <person name="Klenk H.-P."/>
        </authorList>
    </citation>
    <scope>NUCLEOTIDE SEQUENCE [LARGE SCALE GENOMIC DNA]</scope>
    <source>
        <strain evidence="1 2">DSM 45015</strain>
    </source>
</reference>
<dbReference type="AlphaFoldDB" id="A0A543NLZ1"/>
<proteinExistence type="predicted"/>
<evidence type="ECO:0008006" key="3">
    <source>
        <dbReference type="Google" id="ProtNLM"/>
    </source>
</evidence>
<gene>
    <name evidence="1" type="ORF">FHX37_2813</name>
</gene>
<evidence type="ECO:0000313" key="1">
    <source>
        <dbReference type="EMBL" id="TQN32829.1"/>
    </source>
</evidence>
<evidence type="ECO:0000313" key="2">
    <source>
        <dbReference type="Proteomes" id="UP000317422"/>
    </source>
</evidence>